<dbReference type="EMBL" id="OX596107">
    <property type="protein sequence ID" value="CAN0202295.1"/>
    <property type="molecule type" value="Genomic_DNA"/>
</dbReference>
<evidence type="ECO:0000313" key="2">
    <source>
        <dbReference type="Proteomes" id="UP001162501"/>
    </source>
</evidence>
<reference evidence="1" key="2">
    <citation type="submission" date="2025-03" db="EMBL/GenBank/DDBJ databases">
        <authorList>
            <consortium name="ELIXIR-Norway"/>
            <consortium name="Elixir Norway"/>
        </authorList>
    </citation>
    <scope>NUCLEOTIDE SEQUENCE</scope>
</reference>
<protein>
    <submittedName>
        <fullName evidence="1">Uncharacterized protein</fullName>
    </submittedName>
</protein>
<dbReference type="Proteomes" id="UP001162501">
    <property type="component" value="Chromosome 23"/>
</dbReference>
<evidence type="ECO:0000313" key="1">
    <source>
        <dbReference type="EMBL" id="CAN0202295.1"/>
    </source>
</evidence>
<gene>
    <name evidence="1" type="ORF">MRATA1EN22A_LOCUS13587</name>
</gene>
<reference evidence="1" key="1">
    <citation type="submission" date="2023-05" db="EMBL/GenBank/DDBJ databases">
        <authorList>
            <consortium name="ELIXIR-Norway"/>
        </authorList>
    </citation>
    <scope>NUCLEOTIDE SEQUENCE</scope>
</reference>
<sequence>MPAPRAPSNHLLTLGDLAPYSLRPRHLCRRGSGRASGCPGRISSGLCVPFAGRERNKLPAYGGGQGKVISIREGSPRSQANTDKLCNTGGRATGVIYPSRSRSARALQDAALLPPPPPSRISHLFLAFAKKGETARVACCKIPHLQGPARLGSALRGAGRAEGAHHRDRRARAAAGVGGLEGRASAKPRRTLSFCTARLLLRLPAPHPEIADQKREANKGG</sequence>
<proteinExistence type="predicted"/>
<name>A0AC59Z3H2_RANTA</name>
<organism evidence="1 2">
    <name type="scientific">Rangifer tarandus platyrhynchus</name>
    <name type="common">Svalbard reindeer</name>
    <dbReference type="NCBI Taxonomy" id="3082113"/>
    <lineage>
        <taxon>Eukaryota</taxon>
        <taxon>Metazoa</taxon>
        <taxon>Chordata</taxon>
        <taxon>Craniata</taxon>
        <taxon>Vertebrata</taxon>
        <taxon>Euteleostomi</taxon>
        <taxon>Mammalia</taxon>
        <taxon>Eutheria</taxon>
        <taxon>Laurasiatheria</taxon>
        <taxon>Artiodactyla</taxon>
        <taxon>Ruminantia</taxon>
        <taxon>Pecora</taxon>
        <taxon>Cervidae</taxon>
        <taxon>Odocoileinae</taxon>
        <taxon>Rangifer</taxon>
    </lineage>
</organism>
<accession>A0AC59Z3H2</accession>